<accession>A0A972NTJ0</accession>
<organism evidence="1 2">
    <name type="scientific">Paraburkholderia elongata</name>
    <dbReference type="NCBI Taxonomy" id="2675747"/>
    <lineage>
        <taxon>Bacteria</taxon>
        <taxon>Pseudomonadati</taxon>
        <taxon>Pseudomonadota</taxon>
        <taxon>Betaproteobacteria</taxon>
        <taxon>Burkholderiales</taxon>
        <taxon>Burkholderiaceae</taxon>
        <taxon>Paraburkholderia</taxon>
    </lineage>
</organism>
<comment type="caution">
    <text evidence="1">The sequence shown here is derived from an EMBL/GenBank/DDBJ whole genome shotgun (WGS) entry which is preliminary data.</text>
</comment>
<evidence type="ECO:0008006" key="3">
    <source>
        <dbReference type="Google" id="ProtNLM"/>
    </source>
</evidence>
<evidence type="ECO:0000313" key="1">
    <source>
        <dbReference type="EMBL" id="NPT57602.1"/>
    </source>
</evidence>
<dbReference type="Pfam" id="PF08238">
    <property type="entry name" value="Sel1"/>
    <property type="match status" value="2"/>
</dbReference>
<protein>
    <recommendedName>
        <fullName evidence="3">Sel1 repeat family protein</fullName>
    </recommendedName>
</protein>
<keyword evidence="2" id="KW-1185">Reference proteome</keyword>
<sequence>MAKAAIVSQVGRVYFGDWVIFTSALTLKDAAQAALWLRKAAEKGRPEAKFMLAFDYERAKGVSKDDAQSNIWYRKAADQGYPAAMTFGLQASIDHMTELKDPLGDPALAQKLTDLGNEHFPDLTRDLLPTCASSPNQRGCYVQCFTRTCFERDDRINLRKACKIGEVSSRRYRQLNSISRN</sequence>
<reference evidence="1 2" key="1">
    <citation type="submission" date="2019-11" db="EMBL/GenBank/DDBJ databases">
        <title>Metabolism of dissolved organic matter in forest soils.</title>
        <authorList>
            <person name="Cyle K.T."/>
            <person name="Wilhelm R.C."/>
            <person name="Martinez C.E."/>
        </authorList>
    </citation>
    <scope>NUCLEOTIDE SEQUENCE [LARGE SCALE GENOMIC DNA]</scope>
    <source>
        <strain evidence="1 2">5N</strain>
    </source>
</reference>
<dbReference type="InterPro" id="IPR006597">
    <property type="entry name" value="Sel1-like"/>
</dbReference>
<evidence type="ECO:0000313" key="2">
    <source>
        <dbReference type="Proteomes" id="UP000655523"/>
    </source>
</evidence>
<dbReference type="Proteomes" id="UP000655523">
    <property type="component" value="Unassembled WGS sequence"/>
</dbReference>
<dbReference type="SMART" id="SM00671">
    <property type="entry name" value="SEL1"/>
    <property type="match status" value="1"/>
</dbReference>
<gene>
    <name evidence="1" type="ORF">GNZ13_24255</name>
</gene>
<dbReference type="AlphaFoldDB" id="A0A972NTJ0"/>
<dbReference type="Gene3D" id="1.25.40.10">
    <property type="entry name" value="Tetratricopeptide repeat domain"/>
    <property type="match status" value="1"/>
</dbReference>
<dbReference type="SUPFAM" id="SSF81901">
    <property type="entry name" value="HCP-like"/>
    <property type="match status" value="1"/>
</dbReference>
<dbReference type="InterPro" id="IPR011990">
    <property type="entry name" value="TPR-like_helical_dom_sf"/>
</dbReference>
<proteinExistence type="predicted"/>
<name>A0A972NTJ0_9BURK</name>
<dbReference type="EMBL" id="WOEZ01000127">
    <property type="protein sequence ID" value="NPT57602.1"/>
    <property type="molecule type" value="Genomic_DNA"/>
</dbReference>